<dbReference type="Pfam" id="PF17047">
    <property type="entry name" value="SMP_LBD"/>
    <property type="match status" value="1"/>
</dbReference>
<evidence type="ECO:0000256" key="1">
    <source>
        <dbReference type="ARBA" id="ARBA00004370"/>
    </source>
</evidence>
<feature type="domain" description="SMP-LTD" evidence="11">
    <location>
        <begin position="15"/>
        <end position="186"/>
    </location>
</feature>
<keyword evidence="8" id="KW-0445">Lipid transport</keyword>
<evidence type="ECO:0000256" key="10">
    <source>
        <dbReference type="ARBA" id="ARBA00023136"/>
    </source>
</evidence>
<dbReference type="GO" id="GO:0005789">
    <property type="term" value="C:endoplasmic reticulum membrane"/>
    <property type="evidence" value="ECO:0007669"/>
    <property type="project" value="TreeGrafter"/>
</dbReference>
<keyword evidence="7" id="KW-1133">Transmembrane helix</keyword>
<dbReference type="GO" id="GO:0035091">
    <property type="term" value="F:phosphatidylinositol binding"/>
    <property type="evidence" value="ECO:0007669"/>
    <property type="project" value="TreeGrafter"/>
</dbReference>
<evidence type="ECO:0000313" key="12">
    <source>
        <dbReference type="EMBL" id="VDD92038.1"/>
    </source>
</evidence>
<evidence type="ECO:0000256" key="7">
    <source>
        <dbReference type="ARBA" id="ARBA00022989"/>
    </source>
</evidence>
<sequence length="186" mass="21008">MAHFQDLPAWVNFPDTERVEWINKVILQLWPYVGEYAKKFLHEFIVPQMRAQLPSFLKSFRFTQVDMGDIPCRVGGIKVYTHNVGRDRIIMDMDVAYAGDCEFTVGIAGVTGGMNQLQFSGKLRTILKPLLPYPPMIGGICSYFLEPPNFDFNLTGIGEMIELPALMDALRSVINSQARPNAFSTL</sequence>
<organism evidence="14">
    <name type="scientific">Enterobius vermicularis</name>
    <name type="common">Human pinworm</name>
    <dbReference type="NCBI Taxonomy" id="51028"/>
    <lineage>
        <taxon>Eukaryota</taxon>
        <taxon>Metazoa</taxon>
        <taxon>Ecdysozoa</taxon>
        <taxon>Nematoda</taxon>
        <taxon>Chromadorea</taxon>
        <taxon>Rhabditida</taxon>
        <taxon>Spirurina</taxon>
        <taxon>Oxyuridomorpha</taxon>
        <taxon>Oxyuroidea</taxon>
        <taxon>Oxyuridae</taxon>
        <taxon>Enterobius</taxon>
    </lineage>
</organism>
<reference evidence="14" key="1">
    <citation type="submission" date="2017-02" db="UniProtKB">
        <authorList>
            <consortium name="WormBaseParasite"/>
        </authorList>
    </citation>
    <scope>IDENTIFICATION</scope>
</reference>
<dbReference type="InterPro" id="IPR051634">
    <property type="entry name" value="Extended_Synaptotagmin"/>
</dbReference>
<evidence type="ECO:0000256" key="9">
    <source>
        <dbReference type="ARBA" id="ARBA00023121"/>
    </source>
</evidence>
<evidence type="ECO:0000256" key="3">
    <source>
        <dbReference type="ARBA" id="ARBA00022692"/>
    </source>
</evidence>
<dbReference type="EMBL" id="UXUI01008651">
    <property type="protein sequence ID" value="VDD92038.1"/>
    <property type="molecule type" value="Genomic_DNA"/>
</dbReference>
<proteinExistence type="predicted"/>
<keyword evidence="13" id="KW-1185">Reference proteome</keyword>
<dbReference type="GO" id="GO:0005544">
    <property type="term" value="F:calcium-dependent phospholipid binding"/>
    <property type="evidence" value="ECO:0007669"/>
    <property type="project" value="TreeGrafter"/>
</dbReference>
<keyword evidence="2" id="KW-0813">Transport</keyword>
<accession>A0A0N4V9Z0</accession>
<dbReference type="STRING" id="51028.A0A0N4V9Z0"/>
<evidence type="ECO:0000313" key="13">
    <source>
        <dbReference type="Proteomes" id="UP000274131"/>
    </source>
</evidence>
<keyword evidence="10" id="KW-0472">Membrane</keyword>
<keyword evidence="6" id="KW-0106">Calcium</keyword>
<dbReference type="InterPro" id="IPR039010">
    <property type="entry name" value="Synaptotagmin_SMP"/>
</dbReference>
<evidence type="ECO:0000256" key="4">
    <source>
        <dbReference type="ARBA" id="ARBA00022723"/>
    </source>
</evidence>
<dbReference type="PANTHER" id="PTHR45761:SF1">
    <property type="entry name" value="EXTENDED SYNAPTOTAGMIN-LIKE PROTEIN 2, ISOFORM C"/>
    <property type="match status" value="1"/>
</dbReference>
<dbReference type="GO" id="GO:0031210">
    <property type="term" value="F:phosphatidylcholine binding"/>
    <property type="evidence" value="ECO:0007669"/>
    <property type="project" value="TreeGrafter"/>
</dbReference>
<dbReference type="PANTHER" id="PTHR45761">
    <property type="entry name" value="EXTENDED SYNAPTOTAGMIN-LIKE PROTEIN 2, ISOFORM C"/>
    <property type="match status" value="1"/>
</dbReference>
<evidence type="ECO:0000256" key="8">
    <source>
        <dbReference type="ARBA" id="ARBA00023055"/>
    </source>
</evidence>
<dbReference type="GO" id="GO:0006869">
    <property type="term" value="P:lipid transport"/>
    <property type="evidence" value="ECO:0007669"/>
    <property type="project" value="UniProtKB-KW"/>
</dbReference>
<dbReference type="PROSITE" id="PS51847">
    <property type="entry name" value="SMP"/>
    <property type="match status" value="1"/>
</dbReference>
<evidence type="ECO:0000256" key="5">
    <source>
        <dbReference type="ARBA" id="ARBA00022737"/>
    </source>
</evidence>
<dbReference type="GO" id="GO:0008429">
    <property type="term" value="F:phosphatidylethanolamine binding"/>
    <property type="evidence" value="ECO:0007669"/>
    <property type="project" value="TreeGrafter"/>
</dbReference>
<dbReference type="Proteomes" id="UP000274131">
    <property type="component" value="Unassembled WGS sequence"/>
</dbReference>
<dbReference type="WBParaSite" id="EVEC_0000726801-mRNA-1">
    <property type="protein sequence ID" value="EVEC_0000726801-mRNA-1"/>
    <property type="gene ID" value="EVEC_0000726801"/>
</dbReference>
<comment type="subcellular location">
    <subcellularLocation>
        <location evidence="1">Membrane</location>
    </subcellularLocation>
</comment>
<keyword evidence="9" id="KW-0446">Lipid-binding</keyword>
<dbReference type="GO" id="GO:0005509">
    <property type="term" value="F:calcium ion binding"/>
    <property type="evidence" value="ECO:0007669"/>
    <property type="project" value="TreeGrafter"/>
</dbReference>
<dbReference type="InterPro" id="IPR031468">
    <property type="entry name" value="SMP_LBD"/>
</dbReference>
<gene>
    <name evidence="12" type="ORF">EVEC_LOCUS6789</name>
</gene>
<evidence type="ECO:0000256" key="6">
    <source>
        <dbReference type="ARBA" id="ARBA00022837"/>
    </source>
</evidence>
<evidence type="ECO:0000256" key="2">
    <source>
        <dbReference type="ARBA" id="ARBA00022448"/>
    </source>
</evidence>
<protein>
    <submittedName>
        <fullName evidence="14">SMP-LTD domain-containing protein</fullName>
    </submittedName>
</protein>
<reference evidence="12 13" key="2">
    <citation type="submission" date="2018-10" db="EMBL/GenBank/DDBJ databases">
        <authorList>
            <consortium name="Pathogen Informatics"/>
        </authorList>
    </citation>
    <scope>NUCLEOTIDE SEQUENCE [LARGE SCALE GENOMIC DNA]</scope>
</reference>
<dbReference type="OrthoDB" id="5823881at2759"/>
<evidence type="ECO:0000313" key="14">
    <source>
        <dbReference type="WBParaSite" id="EVEC_0000726801-mRNA-1"/>
    </source>
</evidence>
<dbReference type="CDD" id="cd21670">
    <property type="entry name" value="SMP_ESyt"/>
    <property type="match status" value="1"/>
</dbReference>
<dbReference type="AlphaFoldDB" id="A0A0N4V9Z0"/>
<evidence type="ECO:0000259" key="11">
    <source>
        <dbReference type="PROSITE" id="PS51847"/>
    </source>
</evidence>
<keyword evidence="5" id="KW-0677">Repeat</keyword>
<name>A0A0N4V9Z0_ENTVE</name>
<keyword evidence="3" id="KW-0812">Transmembrane</keyword>
<keyword evidence="4" id="KW-0479">Metal-binding</keyword>